<evidence type="ECO:0000256" key="3">
    <source>
        <dbReference type="RuleBase" id="RU361235"/>
    </source>
</evidence>
<keyword evidence="5" id="KW-0812">Transmembrane</keyword>
<dbReference type="EC" id="3.1.1.-" evidence="3"/>
<keyword evidence="2 3" id="KW-0378">Hydrolase</keyword>
<organism evidence="7 8">
    <name type="scientific">Fusarium albosuccineum</name>
    <dbReference type="NCBI Taxonomy" id="1237068"/>
    <lineage>
        <taxon>Eukaryota</taxon>
        <taxon>Fungi</taxon>
        <taxon>Dikarya</taxon>
        <taxon>Ascomycota</taxon>
        <taxon>Pezizomycotina</taxon>
        <taxon>Sordariomycetes</taxon>
        <taxon>Hypocreomycetidae</taxon>
        <taxon>Hypocreales</taxon>
        <taxon>Nectriaceae</taxon>
        <taxon>Fusarium</taxon>
        <taxon>Fusarium decemcellulare species complex</taxon>
    </lineage>
</organism>
<gene>
    <name evidence="7" type="ORF">FALBO_2078</name>
</gene>
<dbReference type="InterPro" id="IPR019826">
    <property type="entry name" value="Carboxylesterase_B_AS"/>
</dbReference>
<evidence type="ECO:0000313" key="7">
    <source>
        <dbReference type="EMBL" id="KAF4471006.1"/>
    </source>
</evidence>
<feature type="transmembrane region" description="Helical" evidence="5">
    <location>
        <begin position="659"/>
        <end position="677"/>
    </location>
</feature>
<evidence type="ECO:0000259" key="6">
    <source>
        <dbReference type="Pfam" id="PF00135"/>
    </source>
</evidence>
<dbReference type="PROSITE" id="PS00122">
    <property type="entry name" value="CARBOXYLESTERASE_B_1"/>
    <property type="match status" value="1"/>
</dbReference>
<dbReference type="EMBL" id="JAADYS010000262">
    <property type="protein sequence ID" value="KAF4471006.1"/>
    <property type="molecule type" value="Genomic_DNA"/>
</dbReference>
<sequence>MGSQINPTVTLPQGKIVGVQLQDSLPQPVDGWLGVPYALPPTGDRRFRLPVKVSPSPDTVVDASKYGPSGPGKPLLAGGPALTYSEDCLTANIFRQSSGSHAKLPVALYIHGGAFNRGTASMHKTASMVAHAPESLVAVSFNYRIGALGFLPSGLSAKEGVLNLGLRDQILMMEWVQENIEAFGGDPNNVTLFGLSAGGHSIGHHLMHYKEGVAPLFHKVILESGAPTSRAVRPYDAPIHEAQFKDFLRAVGVPEDLPENEIFPFLRKQPENVITTAQTATFDKYNPSLRWAFQPVIDGDIIARPPLETWKQGKWHKVPIMTGFTTNEGSLYVDKAMSTSSQFRNFFEELLPLLSKEDIDTIDGLYPDPATSDEYKETRKGMGEQYKRIEAAYAHYAYVAPARQTAEFASPSVPVYLYHWALVTSVNNGAQHGDNMRYEVCDPAVLALSPTQKELAGTLNAYVTSFITKGDPNAVGGDYAKRPKWEAYDSKAPQVLRFGAGNEELIGGGVGSPASFVSDDWGRKQCEFWWSHSMVESDTRYERDATSAIDDITFINRPFLSSSPPSITLETNRLSAIMAISSLSPLRARLLRTTTLQMGSSRLRVSQMCLSTSSGLLVDQRKQPQKRQSEANPQSPGSTDPSYPAFSFESLGLSKRMKVFLLVVLSIFGTIETWFWCQTIWRWWKSKQGSHGA</sequence>
<dbReference type="OrthoDB" id="408631at2759"/>
<proteinExistence type="inferred from homology"/>
<dbReference type="GO" id="GO:0016787">
    <property type="term" value="F:hydrolase activity"/>
    <property type="evidence" value="ECO:0007669"/>
    <property type="project" value="UniProtKB-KW"/>
</dbReference>
<keyword evidence="5" id="KW-1133">Transmembrane helix</keyword>
<feature type="domain" description="Carboxylesterase type B" evidence="6">
    <location>
        <begin position="7"/>
        <end position="503"/>
    </location>
</feature>
<name>A0A8H4LLM4_9HYPO</name>
<dbReference type="InterPro" id="IPR002018">
    <property type="entry name" value="CarbesteraseB"/>
</dbReference>
<dbReference type="AlphaFoldDB" id="A0A8H4LLM4"/>
<evidence type="ECO:0000256" key="1">
    <source>
        <dbReference type="ARBA" id="ARBA00005964"/>
    </source>
</evidence>
<feature type="region of interest" description="Disordered" evidence="4">
    <location>
        <begin position="617"/>
        <end position="643"/>
    </location>
</feature>
<reference evidence="7 8" key="1">
    <citation type="submission" date="2020-01" db="EMBL/GenBank/DDBJ databases">
        <title>Identification and distribution of gene clusters putatively required for synthesis of sphingolipid metabolism inhibitors in phylogenetically diverse species of the filamentous fungus Fusarium.</title>
        <authorList>
            <person name="Kim H.-S."/>
            <person name="Busman M."/>
            <person name="Brown D.W."/>
            <person name="Divon H."/>
            <person name="Uhlig S."/>
            <person name="Proctor R.H."/>
        </authorList>
    </citation>
    <scope>NUCLEOTIDE SEQUENCE [LARGE SCALE GENOMIC DNA]</scope>
    <source>
        <strain evidence="7 8">NRRL 20459</strain>
    </source>
</reference>
<accession>A0A8H4LLM4</accession>
<dbReference type="InterPro" id="IPR029058">
    <property type="entry name" value="AB_hydrolase_fold"/>
</dbReference>
<evidence type="ECO:0000256" key="2">
    <source>
        <dbReference type="ARBA" id="ARBA00022801"/>
    </source>
</evidence>
<feature type="compositionally biased region" description="Polar residues" evidence="4">
    <location>
        <begin position="630"/>
        <end position="641"/>
    </location>
</feature>
<keyword evidence="5" id="KW-0472">Membrane</keyword>
<evidence type="ECO:0000256" key="4">
    <source>
        <dbReference type="SAM" id="MobiDB-lite"/>
    </source>
</evidence>
<keyword evidence="8" id="KW-1185">Reference proteome</keyword>
<dbReference type="SUPFAM" id="SSF53474">
    <property type="entry name" value="alpha/beta-Hydrolases"/>
    <property type="match status" value="1"/>
</dbReference>
<comment type="similarity">
    <text evidence="1 3">Belongs to the type-B carboxylesterase/lipase family.</text>
</comment>
<protein>
    <recommendedName>
        <fullName evidence="3">Carboxylic ester hydrolase</fullName>
        <ecNumber evidence="3">3.1.1.-</ecNumber>
    </recommendedName>
</protein>
<dbReference type="FunFam" id="3.40.50.1820:FF:000263">
    <property type="entry name" value="Carboxylic ester hydrolase"/>
    <property type="match status" value="1"/>
</dbReference>
<dbReference type="Pfam" id="PF00135">
    <property type="entry name" value="COesterase"/>
    <property type="match status" value="1"/>
</dbReference>
<dbReference type="InterPro" id="IPR050309">
    <property type="entry name" value="Type-B_Carboxylest/Lipase"/>
</dbReference>
<evidence type="ECO:0000313" key="8">
    <source>
        <dbReference type="Proteomes" id="UP000554235"/>
    </source>
</evidence>
<comment type="caution">
    <text evidence="7">The sequence shown here is derived from an EMBL/GenBank/DDBJ whole genome shotgun (WGS) entry which is preliminary data.</text>
</comment>
<evidence type="ECO:0000256" key="5">
    <source>
        <dbReference type="SAM" id="Phobius"/>
    </source>
</evidence>
<dbReference type="Gene3D" id="3.40.50.1820">
    <property type="entry name" value="alpha/beta hydrolase"/>
    <property type="match status" value="1"/>
</dbReference>
<dbReference type="Proteomes" id="UP000554235">
    <property type="component" value="Unassembled WGS sequence"/>
</dbReference>
<dbReference type="PANTHER" id="PTHR11559">
    <property type="entry name" value="CARBOXYLESTERASE"/>
    <property type="match status" value="1"/>
</dbReference>